<evidence type="ECO:0000256" key="5">
    <source>
        <dbReference type="PIRSR" id="PIRSR605493-1"/>
    </source>
</evidence>
<feature type="binding site" evidence="5">
    <location>
        <position position="108"/>
    </location>
    <ligand>
        <name>Mg(2+)</name>
        <dbReference type="ChEBI" id="CHEBI:18420"/>
    </ligand>
</feature>
<keyword evidence="5" id="KW-0479">Metal-binding</keyword>
<dbReference type="GO" id="GO:0008168">
    <property type="term" value="F:methyltransferase activity"/>
    <property type="evidence" value="ECO:0007669"/>
    <property type="project" value="UniProtKB-KW"/>
</dbReference>
<dbReference type="InterPro" id="IPR036704">
    <property type="entry name" value="RraA/RraA-like_sf"/>
</dbReference>
<keyword evidence="7" id="KW-1185">Reference proteome</keyword>
<feature type="binding site" evidence="5">
    <location>
        <position position="107"/>
    </location>
    <ligand>
        <name>substrate</name>
    </ligand>
</feature>
<dbReference type="Pfam" id="PF03737">
    <property type="entry name" value="RraA-like"/>
    <property type="match status" value="1"/>
</dbReference>
<dbReference type="GO" id="GO:0032259">
    <property type="term" value="P:methylation"/>
    <property type="evidence" value="ECO:0007669"/>
    <property type="project" value="UniProtKB-KW"/>
</dbReference>
<dbReference type="GO" id="GO:0046872">
    <property type="term" value="F:metal ion binding"/>
    <property type="evidence" value="ECO:0007669"/>
    <property type="project" value="UniProtKB-KW"/>
</dbReference>
<proteinExistence type="predicted"/>
<comment type="cofactor">
    <cofactor evidence="1">
        <name>a divalent metal cation</name>
        <dbReference type="ChEBI" id="CHEBI:60240"/>
    </cofactor>
</comment>
<dbReference type="CDD" id="cd16841">
    <property type="entry name" value="RraA_family"/>
    <property type="match status" value="1"/>
</dbReference>
<gene>
    <name evidence="6" type="ORF">GL284_14950</name>
</gene>
<feature type="binding site" evidence="5">
    <location>
        <begin position="85"/>
        <end position="88"/>
    </location>
    <ligand>
        <name>substrate</name>
    </ligand>
</feature>
<keyword evidence="5" id="KW-0460">Magnesium</keyword>
<dbReference type="PANTHER" id="PTHR33254:SF4">
    <property type="entry name" value="4-HYDROXY-4-METHYL-2-OXOGLUTARATE ALDOLASE 3-RELATED"/>
    <property type="match status" value="1"/>
</dbReference>
<evidence type="ECO:0000256" key="2">
    <source>
        <dbReference type="ARBA" id="ARBA00016549"/>
    </source>
</evidence>
<dbReference type="InterPro" id="IPR005493">
    <property type="entry name" value="RraA/RraA-like"/>
</dbReference>
<dbReference type="PANTHER" id="PTHR33254">
    <property type="entry name" value="4-HYDROXY-4-METHYL-2-OXOGLUTARATE ALDOLASE 3-RELATED"/>
    <property type="match status" value="1"/>
</dbReference>
<evidence type="ECO:0000256" key="3">
    <source>
        <dbReference type="ARBA" id="ARBA00029596"/>
    </source>
</evidence>
<reference evidence="6 7" key="1">
    <citation type="submission" date="2019-11" db="EMBL/GenBank/DDBJ databases">
        <authorList>
            <person name="Dong K."/>
        </authorList>
    </citation>
    <scope>NUCLEOTIDE SEQUENCE [LARGE SCALE GENOMIC DNA]</scope>
    <source>
        <strain evidence="6 7">DK608</strain>
    </source>
</reference>
<dbReference type="RefSeq" id="WP_155045441.1">
    <property type="nucleotide sequence ID" value="NZ_WMIH01000014.1"/>
</dbReference>
<keyword evidence="6" id="KW-0489">Methyltransferase</keyword>
<evidence type="ECO:0000256" key="1">
    <source>
        <dbReference type="ARBA" id="ARBA00001968"/>
    </source>
</evidence>
<sequence>MDGLLERWRRIPVPVVVDLAPESQIDIAIRPLRPAGLQHVLFGQAVTARCTPPDFGAVLRAIAVIQPGQVLVIDAAGESGWAMIGDVLGGHLHRIGAAGIVCDGAVRDTGNLVGMAGLSIYARHVNPRGPVGASGDQVNLPVTIGGCAVSPGDLLIGDDDGLAALTPAQMQRLIEPAEAKMQLEAEWIRRLAASEPIAQVFGL</sequence>
<dbReference type="SUPFAM" id="SSF89562">
    <property type="entry name" value="RraA-like"/>
    <property type="match status" value="1"/>
</dbReference>
<dbReference type="Proteomes" id="UP000478740">
    <property type="component" value="Unassembled WGS sequence"/>
</dbReference>
<evidence type="ECO:0000313" key="6">
    <source>
        <dbReference type="EMBL" id="MTH65570.1"/>
    </source>
</evidence>
<evidence type="ECO:0000313" key="7">
    <source>
        <dbReference type="Proteomes" id="UP000478740"/>
    </source>
</evidence>
<keyword evidence="6" id="KW-0808">Transferase</keyword>
<evidence type="ECO:0000256" key="4">
    <source>
        <dbReference type="ARBA" id="ARBA00030169"/>
    </source>
</evidence>
<accession>A0A6L6J2V0</accession>
<comment type="cofactor">
    <cofactor evidence="5">
        <name>Mg(2+)</name>
        <dbReference type="ChEBI" id="CHEBI:18420"/>
    </cofactor>
</comment>
<organism evidence="6 7">
    <name type="scientific">Paracoccus shanxieyensis</name>
    <dbReference type="NCBI Taxonomy" id="2675752"/>
    <lineage>
        <taxon>Bacteria</taxon>
        <taxon>Pseudomonadati</taxon>
        <taxon>Pseudomonadota</taxon>
        <taxon>Alphaproteobacteria</taxon>
        <taxon>Rhodobacterales</taxon>
        <taxon>Paracoccaceae</taxon>
        <taxon>Paracoccus</taxon>
    </lineage>
</organism>
<protein>
    <recommendedName>
        <fullName evidence="2">Putative 4-hydroxy-4-methyl-2-oxoglutarate aldolase</fullName>
    </recommendedName>
    <alternativeName>
        <fullName evidence="3">Regulator of ribonuclease activity homolog</fullName>
    </alternativeName>
    <alternativeName>
        <fullName evidence="4">RraA-like protein</fullName>
    </alternativeName>
</protein>
<dbReference type="AlphaFoldDB" id="A0A6L6J2V0"/>
<dbReference type="EMBL" id="WMII01000014">
    <property type="protein sequence ID" value="MTH65570.1"/>
    <property type="molecule type" value="Genomic_DNA"/>
</dbReference>
<dbReference type="Gene3D" id="3.50.30.40">
    <property type="entry name" value="Ribonuclease E inhibitor RraA/RraA-like"/>
    <property type="match status" value="1"/>
</dbReference>
<name>A0A6L6J2V0_9RHOB</name>
<comment type="caution">
    <text evidence="6">The sequence shown here is derived from an EMBL/GenBank/DDBJ whole genome shotgun (WGS) entry which is preliminary data.</text>
</comment>